<protein>
    <submittedName>
        <fullName evidence="1">Uncharacterized protein</fullName>
    </submittedName>
</protein>
<evidence type="ECO:0000313" key="1">
    <source>
        <dbReference type="EMBL" id="GAB1223322.1"/>
    </source>
</evidence>
<gene>
    <name evidence="1" type="ORF">ENUP19_0142G0002</name>
</gene>
<reference evidence="1 2" key="1">
    <citation type="journal article" date="2019" name="PLoS Negl. Trop. Dis.">
        <title>Whole genome sequencing of Entamoeba nuttalli reveals mammalian host-related molecular signatures and a novel octapeptide-repeat surface protein.</title>
        <authorList>
            <person name="Tanaka M."/>
            <person name="Makiuchi T."/>
            <person name="Komiyama T."/>
            <person name="Shiina T."/>
            <person name="Osaki K."/>
            <person name="Tachibana H."/>
        </authorList>
    </citation>
    <scope>NUCLEOTIDE SEQUENCE [LARGE SCALE GENOMIC DNA]</scope>
    <source>
        <strain evidence="1 2">P19-061405</strain>
    </source>
</reference>
<evidence type="ECO:0000313" key="2">
    <source>
        <dbReference type="Proteomes" id="UP001628156"/>
    </source>
</evidence>
<comment type="caution">
    <text evidence="1">The sequence shown here is derived from an EMBL/GenBank/DDBJ whole genome shotgun (WGS) entry which is preliminary data.</text>
</comment>
<dbReference type="EMBL" id="BAAFRS010000142">
    <property type="protein sequence ID" value="GAB1223322.1"/>
    <property type="molecule type" value="Genomic_DNA"/>
</dbReference>
<proteinExistence type="predicted"/>
<dbReference type="Proteomes" id="UP001628156">
    <property type="component" value="Unassembled WGS sequence"/>
</dbReference>
<name>A0ABQ0DKS7_9EUKA</name>
<organism evidence="1 2">
    <name type="scientific">Entamoeba nuttalli</name>
    <dbReference type="NCBI Taxonomy" id="412467"/>
    <lineage>
        <taxon>Eukaryota</taxon>
        <taxon>Amoebozoa</taxon>
        <taxon>Evosea</taxon>
        <taxon>Archamoebae</taxon>
        <taxon>Mastigamoebida</taxon>
        <taxon>Entamoebidae</taxon>
        <taxon>Entamoeba</taxon>
    </lineage>
</organism>
<keyword evidence="2" id="KW-1185">Reference proteome</keyword>
<accession>A0ABQ0DKS7</accession>
<sequence length="100" mass="12201">MPPRMKKPLLSSLIREIGFIVQQFLDSEISEFCRTSLYALVYWFHVWFHRYNMKYTKKMFDMLNFIIIDLNAMLINSRQLVSLLTFILHRIYILDVRHLN</sequence>